<keyword evidence="2" id="KW-1185">Reference proteome</keyword>
<evidence type="ECO:0000313" key="1">
    <source>
        <dbReference type="EMBL" id="RSM50306.1"/>
    </source>
</evidence>
<proteinExistence type="predicted"/>
<dbReference type="RefSeq" id="WP_026468908.1">
    <property type="nucleotide sequence ID" value="NZ_QHHU01000002.1"/>
</dbReference>
<protein>
    <submittedName>
        <fullName evidence="1">Uncharacterized protein</fullName>
    </submittedName>
</protein>
<organism evidence="1 2">
    <name type="scientific">Amycolatopsis balhimycina DSM 5908</name>
    <dbReference type="NCBI Taxonomy" id="1081091"/>
    <lineage>
        <taxon>Bacteria</taxon>
        <taxon>Bacillati</taxon>
        <taxon>Actinomycetota</taxon>
        <taxon>Actinomycetes</taxon>
        <taxon>Pseudonocardiales</taxon>
        <taxon>Pseudonocardiaceae</taxon>
        <taxon>Amycolatopsis</taxon>
    </lineage>
</organism>
<sequence length="95" mass="9826">MGLRVDGFGVTWMVESRDSVTVEETGPRPASPPVLVVTGATSVVSLVVPGEPDEWPACVAFLHRLRDGVDELATLLAARAAAPAERDGGRAGDSG</sequence>
<accession>A0A428X4Q1</accession>
<dbReference type="AlphaFoldDB" id="A0A428X4Q1"/>
<comment type="caution">
    <text evidence="1">The sequence shown here is derived from an EMBL/GenBank/DDBJ whole genome shotgun (WGS) entry which is preliminary data.</text>
</comment>
<dbReference type="EMBL" id="QHHU01000002">
    <property type="protein sequence ID" value="RSM50306.1"/>
    <property type="molecule type" value="Genomic_DNA"/>
</dbReference>
<name>A0A428X4Q1_AMYBA</name>
<dbReference type="Proteomes" id="UP000286716">
    <property type="component" value="Unassembled WGS sequence"/>
</dbReference>
<dbReference type="OrthoDB" id="3630187at2"/>
<evidence type="ECO:0000313" key="2">
    <source>
        <dbReference type="Proteomes" id="UP000286716"/>
    </source>
</evidence>
<reference evidence="1 2" key="1">
    <citation type="submission" date="2018-05" db="EMBL/GenBank/DDBJ databases">
        <title>Evolution of GPA BGCs.</title>
        <authorList>
            <person name="Waglechner N."/>
            <person name="Wright G.D."/>
        </authorList>
    </citation>
    <scope>NUCLEOTIDE SEQUENCE [LARGE SCALE GENOMIC DNA]</scope>
    <source>
        <strain evidence="1 2">DSM 5908</strain>
    </source>
</reference>
<gene>
    <name evidence="1" type="ORF">DMA12_03125</name>
</gene>